<keyword evidence="2" id="KW-1133">Transmembrane helix</keyword>
<dbReference type="PANTHER" id="PTHR43318">
    <property type="entry name" value="UDP-N-ACETYLGLUCOSAMINE 4,6-DEHYDRATASE"/>
    <property type="match status" value="1"/>
</dbReference>
<dbReference type="STRING" id="415425.SAMN05444363_2318"/>
<evidence type="ECO:0000256" key="2">
    <source>
        <dbReference type="SAM" id="Phobius"/>
    </source>
</evidence>
<proteinExistence type="inferred from homology"/>
<accession>A0A1M6FSC7</accession>
<keyword evidence="5" id="KW-1185">Reference proteome</keyword>
<organism evidence="4 5">
    <name type="scientific">Flavobacterium terrae</name>
    <dbReference type="NCBI Taxonomy" id="415425"/>
    <lineage>
        <taxon>Bacteria</taxon>
        <taxon>Pseudomonadati</taxon>
        <taxon>Bacteroidota</taxon>
        <taxon>Flavobacteriia</taxon>
        <taxon>Flavobacteriales</taxon>
        <taxon>Flavobacteriaceae</taxon>
        <taxon>Flavobacterium</taxon>
    </lineage>
</organism>
<dbReference type="Proteomes" id="UP000184488">
    <property type="component" value="Unassembled WGS sequence"/>
</dbReference>
<feature type="transmembrane region" description="Helical" evidence="2">
    <location>
        <begin position="144"/>
        <end position="167"/>
    </location>
</feature>
<feature type="domain" description="Polysaccharide biosynthesis protein CapD-like" evidence="3">
    <location>
        <begin position="327"/>
        <end position="616"/>
    </location>
</feature>
<gene>
    <name evidence="4" type="ORF">SAMN05444363_2318</name>
</gene>
<feature type="transmembrane region" description="Helical" evidence="2">
    <location>
        <begin position="89"/>
        <end position="106"/>
    </location>
</feature>
<dbReference type="InterPro" id="IPR003869">
    <property type="entry name" value="Polysac_CapD-like"/>
</dbReference>
<protein>
    <submittedName>
        <fullName evidence="4">NDP-sugar epimerase, includes UDP-GlcNAc-inverting 4,6-dehydratase FlaA1 and capsular polysaccharide biosynthesis protein EpsC</fullName>
    </submittedName>
</protein>
<comment type="similarity">
    <text evidence="1">Belongs to the polysaccharide synthase family.</text>
</comment>
<dbReference type="Gene3D" id="3.40.50.720">
    <property type="entry name" value="NAD(P)-binding Rossmann-like Domain"/>
    <property type="match status" value="2"/>
</dbReference>
<feature type="transmembrane region" description="Helical" evidence="2">
    <location>
        <begin position="48"/>
        <end position="69"/>
    </location>
</feature>
<evidence type="ECO:0000313" key="5">
    <source>
        <dbReference type="Proteomes" id="UP000184488"/>
    </source>
</evidence>
<dbReference type="EMBL" id="FQZI01000004">
    <property type="protein sequence ID" value="SHJ00596.1"/>
    <property type="molecule type" value="Genomic_DNA"/>
</dbReference>
<dbReference type="PANTHER" id="PTHR43318:SF1">
    <property type="entry name" value="POLYSACCHARIDE BIOSYNTHESIS PROTEIN EPSC-RELATED"/>
    <property type="match status" value="1"/>
</dbReference>
<name>A0A1M6FSC7_9FLAO</name>
<keyword evidence="2" id="KW-0812">Transmembrane</keyword>
<dbReference type="SUPFAM" id="SSF51735">
    <property type="entry name" value="NAD(P)-binding Rossmann-fold domains"/>
    <property type="match status" value="1"/>
</dbReference>
<dbReference type="Pfam" id="PF02719">
    <property type="entry name" value="Polysacc_synt_2"/>
    <property type="match status" value="1"/>
</dbReference>
<dbReference type="InterPro" id="IPR051203">
    <property type="entry name" value="Polysaccharide_Synthase-Rel"/>
</dbReference>
<keyword evidence="2" id="KW-0472">Membrane</keyword>
<evidence type="ECO:0000259" key="3">
    <source>
        <dbReference type="Pfam" id="PF02719"/>
    </source>
</evidence>
<dbReference type="InterPro" id="IPR036291">
    <property type="entry name" value="NAD(P)-bd_dom_sf"/>
</dbReference>
<feature type="transmembrane region" description="Helical" evidence="2">
    <location>
        <begin position="118"/>
        <end position="138"/>
    </location>
</feature>
<dbReference type="AlphaFoldDB" id="A0A1M6FSC7"/>
<sequence>MTFKSTFLNVKVLDIEEKSTIKSVLRQVLIFNHVKGFNLKNLGYLPRWVILLLDMMAITFSGFITFYLFKGIGLEYFDSKHEGLKIASYFVLNVFFFWWFKTYSGIIRHSSFIDAIKILFSQVSTFFSLLVINLGYSIFFKENIFLTTALLINVIFSFCLLFLYRVLVKQIFEVYFKGIQGANLVNAIVYGADANAISVSNALQSETPTRFKLLGFIDKYSLNESKQILGLPIINQKKRISVIMRSLNAEALIIADKGLSKDEQLAIVDECLEHSLKVYTVPLISNWENQKEISQKIKSFEIEDLLDRKPIVLDNRGISSQIKNKTILITGAAGSIGSEIVRQVIDFNPATLIVLDQAETPLHDLTLELQKMNITTNVVSIIADIRDKIGLEKIFDLYRPSLIYHAAAYKHVPLMEENPSQAIFVNVMGTRNLADLSIQFGVERFVMVSTDKAVNPSNVMGASKRIAEKYVQSLYFNELKGNADTTKFITTRFGNVLGSNGSVVPLFSKQISEGGPVTITHKEIIRYFMTISEACQLVLEAGAMGNGGEIYIFDMGKPVKIFDLAKKMIRLAGYVPDKEIKIKEIGLRPGEKLYEELLNDNSRTLPTHHEKIMVAQEEIDEHYSVRKSILEILDASTQYNNHLIVSKMKELIPEFKSLNSIFEILDKKVN</sequence>
<evidence type="ECO:0000256" key="1">
    <source>
        <dbReference type="ARBA" id="ARBA00007430"/>
    </source>
</evidence>
<dbReference type="CDD" id="cd05237">
    <property type="entry name" value="UDP_invert_4-6DH_SDR_e"/>
    <property type="match status" value="1"/>
</dbReference>
<reference evidence="5" key="1">
    <citation type="submission" date="2016-11" db="EMBL/GenBank/DDBJ databases">
        <authorList>
            <person name="Varghese N."/>
            <person name="Submissions S."/>
        </authorList>
    </citation>
    <scope>NUCLEOTIDE SEQUENCE [LARGE SCALE GENOMIC DNA]</scope>
    <source>
        <strain evidence="5">DSM 18829</strain>
    </source>
</reference>
<evidence type="ECO:0000313" key="4">
    <source>
        <dbReference type="EMBL" id="SHJ00596.1"/>
    </source>
</evidence>